<evidence type="ECO:0000313" key="4">
    <source>
        <dbReference type="Proteomes" id="UP000199047"/>
    </source>
</evidence>
<accession>A0AAN2UGL5</accession>
<dbReference type="AlphaFoldDB" id="A0AAN2UGL5"/>
<gene>
    <name evidence="1" type="ORF">KSL4_0462</name>
    <name evidence="2" type="ORF">PL111_1233</name>
</gene>
<evidence type="ECO:0000313" key="3">
    <source>
        <dbReference type="Proteomes" id="UP000198868"/>
    </source>
</evidence>
<sequence length="39" mass="4518">MGGTTFIASQLIIMINWDFFINLKLETIMPMIVKDMLVK</sequence>
<dbReference type="EMBL" id="FBTB01000019">
    <property type="protein sequence ID" value="CUW16024.1"/>
    <property type="molecule type" value="Genomic_DNA"/>
</dbReference>
<evidence type="ECO:0000313" key="1">
    <source>
        <dbReference type="EMBL" id="CUW16024.1"/>
    </source>
</evidence>
<keyword evidence="4" id="KW-1185">Reference proteome</keyword>
<organism evidence="2 3">
    <name type="scientific">Leuconostoc inhae</name>
    <dbReference type="NCBI Taxonomy" id="178001"/>
    <lineage>
        <taxon>Bacteria</taxon>
        <taxon>Bacillati</taxon>
        <taxon>Bacillota</taxon>
        <taxon>Bacilli</taxon>
        <taxon>Lactobacillales</taxon>
        <taxon>Lactobacillaceae</taxon>
        <taxon>Leuconostoc</taxon>
    </lineage>
</organism>
<dbReference type="Proteomes" id="UP000198868">
    <property type="component" value="Unassembled WGS sequence"/>
</dbReference>
<evidence type="ECO:0000313" key="2">
    <source>
        <dbReference type="EMBL" id="CUW16393.1"/>
    </source>
</evidence>
<protein>
    <submittedName>
        <fullName evidence="2">Uncharacterized protein</fullName>
    </submittedName>
</protein>
<dbReference type="EMBL" id="FBTU01000024">
    <property type="protein sequence ID" value="CUW16393.1"/>
    <property type="molecule type" value="Genomic_DNA"/>
</dbReference>
<reference evidence="3 4" key="1">
    <citation type="submission" date="2015-12" db="EMBL/GenBank/DDBJ databases">
        <authorList>
            <person name="Andreevskaya M."/>
        </authorList>
    </citation>
    <scope>NUCLEOTIDE SEQUENCE [LARGE SCALE GENOMIC DNA]</scope>
    <source>
        <strain evidence="1 4">KSL4-2</strain>
        <strain evidence="2 3">PL111</strain>
    </source>
</reference>
<proteinExistence type="predicted"/>
<comment type="caution">
    <text evidence="2">The sequence shown here is derived from an EMBL/GenBank/DDBJ whole genome shotgun (WGS) entry which is preliminary data.</text>
</comment>
<dbReference type="Proteomes" id="UP000199047">
    <property type="component" value="Unassembled WGS sequence"/>
</dbReference>
<name>A0AAN2UGL5_9LACO</name>